<dbReference type="EMBL" id="BART01016946">
    <property type="protein sequence ID" value="GAG88039.1"/>
    <property type="molecule type" value="Genomic_DNA"/>
</dbReference>
<accession>X1AXW3</accession>
<evidence type="ECO:0000313" key="1">
    <source>
        <dbReference type="EMBL" id="GAG88039.1"/>
    </source>
</evidence>
<gene>
    <name evidence="1" type="ORF">S01H4_32421</name>
</gene>
<organism evidence="1">
    <name type="scientific">marine sediment metagenome</name>
    <dbReference type="NCBI Taxonomy" id="412755"/>
    <lineage>
        <taxon>unclassified sequences</taxon>
        <taxon>metagenomes</taxon>
        <taxon>ecological metagenomes</taxon>
    </lineage>
</organism>
<proteinExistence type="predicted"/>
<protein>
    <submittedName>
        <fullName evidence="1">Uncharacterized protein</fullName>
    </submittedName>
</protein>
<dbReference type="AlphaFoldDB" id="X1AXW3"/>
<sequence>MERHPCSKPKSCDRGGYHGNKIYARRKWASVKGQKHKFATWTDYRVANVYRGLAVTPYKDFTDDGGGRARDGKYVVRGKFYLANGDQAEYLGKKLAIMQQERNGHMPIQRFFTHEVIEIAPDGLFIPIATYERVKPTFERAKRFAKGYWEVMK</sequence>
<name>X1AXW3_9ZZZZ</name>
<comment type="caution">
    <text evidence="1">The sequence shown here is derived from an EMBL/GenBank/DDBJ whole genome shotgun (WGS) entry which is preliminary data.</text>
</comment>
<reference evidence="1" key="1">
    <citation type="journal article" date="2014" name="Front. Microbiol.">
        <title>High frequency of phylogenetically diverse reductive dehalogenase-homologous genes in deep subseafloor sedimentary metagenomes.</title>
        <authorList>
            <person name="Kawai M."/>
            <person name="Futagami T."/>
            <person name="Toyoda A."/>
            <person name="Takaki Y."/>
            <person name="Nishi S."/>
            <person name="Hori S."/>
            <person name="Arai W."/>
            <person name="Tsubouchi T."/>
            <person name="Morono Y."/>
            <person name="Uchiyama I."/>
            <person name="Ito T."/>
            <person name="Fujiyama A."/>
            <person name="Inagaki F."/>
            <person name="Takami H."/>
        </authorList>
    </citation>
    <scope>NUCLEOTIDE SEQUENCE</scope>
    <source>
        <strain evidence="1">Expedition CK06-06</strain>
    </source>
</reference>